<dbReference type="RefSeq" id="WP_143373720.1">
    <property type="nucleotide sequence ID" value="NZ_VJVZ01000007.1"/>
</dbReference>
<comment type="caution">
    <text evidence="2">The sequence shown here is derived from an EMBL/GenBank/DDBJ whole genome shotgun (WGS) entry which is preliminary data.</text>
</comment>
<feature type="transmembrane region" description="Helical" evidence="1">
    <location>
        <begin position="12"/>
        <end position="30"/>
    </location>
</feature>
<keyword evidence="1" id="KW-1133">Transmembrane helix</keyword>
<proteinExistence type="predicted"/>
<dbReference type="AlphaFoldDB" id="A0A552V0L5"/>
<dbReference type="EMBL" id="VJVZ01000007">
    <property type="protein sequence ID" value="TRW23972.1"/>
    <property type="molecule type" value="Genomic_DNA"/>
</dbReference>
<evidence type="ECO:0000313" key="2">
    <source>
        <dbReference type="EMBL" id="TRW23972.1"/>
    </source>
</evidence>
<reference evidence="2 3" key="1">
    <citation type="submission" date="2019-07" db="EMBL/GenBank/DDBJ databases">
        <title>Flavobacterium sp. nov., isolated from glacier ice.</title>
        <authorList>
            <person name="Liu Q."/>
            <person name="Xin Y.-H."/>
        </authorList>
    </citation>
    <scope>NUCLEOTIDE SEQUENCE [LARGE SCALE GENOMIC DNA]</scope>
    <source>
        <strain evidence="2 3">ZT4R6</strain>
    </source>
</reference>
<gene>
    <name evidence="2" type="ORF">FMM05_12505</name>
</gene>
<organism evidence="2 3">
    <name type="scientific">Flavobacterium zepuense</name>
    <dbReference type="NCBI Taxonomy" id="2593302"/>
    <lineage>
        <taxon>Bacteria</taxon>
        <taxon>Pseudomonadati</taxon>
        <taxon>Bacteroidota</taxon>
        <taxon>Flavobacteriia</taxon>
        <taxon>Flavobacteriales</taxon>
        <taxon>Flavobacteriaceae</taxon>
        <taxon>Flavobacterium</taxon>
    </lineage>
</organism>
<keyword evidence="1" id="KW-0812">Transmembrane</keyword>
<keyword evidence="1" id="KW-0472">Membrane</keyword>
<evidence type="ECO:0000256" key="1">
    <source>
        <dbReference type="SAM" id="Phobius"/>
    </source>
</evidence>
<protein>
    <submittedName>
        <fullName evidence="2">Uncharacterized protein</fullName>
    </submittedName>
</protein>
<accession>A0A552V0L5</accession>
<dbReference type="Proteomes" id="UP000320643">
    <property type="component" value="Unassembled WGS sequence"/>
</dbReference>
<evidence type="ECO:0000313" key="3">
    <source>
        <dbReference type="Proteomes" id="UP000320643"/>
    </source>
</evidence>
<keyword evidence="3" id="KW-1185">Reference proteome</keyword>
<sequence length="208" mass="23620">MSIDNKILTWKFILWLAPIIGGLLGLLANYKIDRLQVEKINTKPIENSAAPSDKFEENEIKGNENVIGNDNKIDKSNSIKGNNNQIHTAPIHNGDVYNGPVYNAPVTNITNNNYKLVRHLTDEQKSKLLLIPKNYKVLIAVADSPESKAYAKEISQFLIVNGFNIEEIPPIMMMSHTYVREEDYVNEVESFVIDRLSDDVLQIIIQRK</sequence>
<name>A0A552V0L5_9FLAO</name>